<feature type="compositionally biased region" description="Polar residues" evidence="5">
    <location>
        <begin position="36"/>
        <end position="48"/>
    </location>
</feature>
<dbReference type="STRING" id="94643.A0A2A9MAF5"/>
<dbReference type="PROSITE" id="PS50255">
    <property type="entry name" value="CYTOCHROME_B5_2"/>
    <property type="match status" value="1"/>
</dbReference>
<keyword evidence="1" id="KW-0349">Heme</keyword>
<dbReference type="Gene3D" id="3.10.120.10">
    <property type="entry name" value="Cytochrome b5-like heme/steroid binding domain"/>
    <property type="match status" value="1"/>
</dbReference>
<comment type="similarity">
    <text evidence="4">Belongs to the cytochrome b5 family.</text>
</comment>
<feature type="region of interest" description="Disordered" evidence="5">
    <location>
        <begin position="244"/>
        <end position="349"/>
    </location>
</feature>
<feature type="compositionally biased region" description="Low complexity" evidence="5">
    <location>
        <begin position="248"/>
        <end position="260"/>
    </location>
</feature>
<feature type="region of interest" description="Disordered" evidence="5">
    <location>
        <begin position="625"/>
        <end position="710"/>
    </location>
</feature>
<dbReference type="AlphaFoldDB" id="A0A2A9MAF5"/>
<comment type="caution">
    <text evidence="7">The sequence shown here is derived from an EMBL/GenBank/DDBJ whole genome shotgun (WGS) entry which is preliminary data.</text>
</comment>
<dbReference type="PANTHER" id="PTHR19359">
    <property type="entry name" value="CYTOCHROME B5"/>
    <property type="match status" value="1"/>
</dbReference>
<keyword evidence="8" id="KW-1185">Reference proteome</keyword>
<dbReference type="EMBL" id="NWUJ01000010">
    <property type="protein sequence ID" value="PFH32673.1"/>
    <property type="molecule type" value="Genomic_DNA"/>
</dbReference>
<evidence type="ECO:0000256" key="1">
    <source>
        <dbReference type="ARBA" id="ARBA00022617"/>
    </source>
</evidence>
<reference evidence="7 8" key="1">
    <citation type="submission" date="2017-09" db="EMBL/GenBank/DDBJ databases">
        <title>Genome sequencing of Besnoitia besnoiti strain Bb-Ger1.</title>
        <authorList>
            <person name="Schares G."/>
            <person name="Venepally P."/>
            <person name="Lorenzi H.A."/>
        </authorList>
    </citation>
    <scope>NUCLEOTIDE SEQUENCE [LARGE SCALE GENOMIC DNA]</scope>
    <source>
        <strain evidence="7 8">Bb-Ger1</strain>
    </source>
</reference>
<protein>
    <recommendedName>
        <fullName evidence="6">Cytochrome b5 heme-binding domain-containing protein</fullName>
    </recommendedName>
</protein>
<evidence type="ECO:0000259" key="6">
    <source>
        <dbReference type="PROSITE" id="PS50255"/>
    </source>
</evidence>
<dbReference type="GeneID" id="40306347"/>
<feature type="compositionally biased region" description="Basic residues" evidence="5">
    <location>
        <begin position="90"/>
        <end position="106"/>
    </location>
</feature>
<feature type="compositionally biased region" description="Basic and acidic residues" evidence="5">
    <location>
        <begin position="53"/>
        <end position="67"/>
    </location>
</feature>
<evidence type="ECO:0000256" key="4">
    <source>
        <dbReference type="ARBA" id="ARBA00038168"/>
    </source>
</evidence>
<dbReference type="KEGG" id="bbes:BESB_012850"/>
<dbReference type="Proteomes" id="UP000224006">
    <property type="component" value="Chromosome IX"/>
</dbReference>
<dbReference type="InterPro" id="IPR001199">
    <property type="entry name" value="Cyt_B5-like_heme/steroid-bd"/>
</dbReference>
<feature type="compositionally biased region" description="Basic and acidic residues" evidence="5">
    <location>
        <begin position="685"/>
        <end position="710"/>
    </location>
</feature>
<feature type="compositionally biased region" description="Low complexity" evidence="5">
    <location>
        <begin position="339"/>
        <end position="349"/>
    </location>
</feature>
<evidence type="ECO:0000313" key="7">
    <source>
        <dbReference type="EMBL" id="PFH32673.1"/>
    </source>
</evidence>
<keyword evidence="3" id="KW-0408">Iron</keyword>
<dbReference type="InterPro" id="IPR050668">
    <property type="entry name" value="Cytochrome_b5"/>
</dbReference>
<dbReference type="GO" id="GO:0020037">
    <property type="term" value="F:heme binding"/>
    <property type="evidence" value="ECO:0007669"/>
    <property type="project" value="TreeGrafter"/>
</dbReference>
<dbReference type="SMART" id="SM01117">
    <property type="entry name" value="Cyt-b5"/>
    <property type="match status" value="1"/>
</dbReference>
<evidence type="ECO:0000256" key="2">
    <source>
        <dbReference type="ARBA" id="ARBA00022723"/>
    </source>
</evidence>
<proteinExistence type="inferred from homology"/>
<keyword evidence="2" id="KW-0479">Metal-binding</keyword>
<feature type="region of interest" description="Disordered" evidence="5">
    <location>
        <begin position="1"/>
        <end position="112"/>
    </location>
</feature>
<gene>
    <name evidence="7" type="ORF">BESB_012850</name>
</gene>
<evidence type="ECO:0000256" key="5">
    <source>
        <dbReference type="SAM" id="MobiDB-lite"/>
    </source>
</evidence>
<dbReference type="InterPro" id="IPR036400">
    <property type="entry name" value="Cyt_B5-like_heme/steroid_sf"/>
</dbReference>
<dbReference type="GO" id="GO:0016020">
    <property type="term" value="C:membrane"/>
    <property type="evidence" value="ECO:0007669"/>
    <property type="project" value="TreeGrafter"/>
</dbReference>
<dbReference type="PANTHER" id="PTHR19359:SF146">
    <property type="entry name" value="B5, PUTATIVE-RELATED"/>
    <property type="match status" value="1"/>
</dbReference>
<feature type="compositionally biased region" description="Basic and acidic residues" evidence="5">
    <location>
        <begin position="637"/>
        <end position="647"/>
    </location>
</feature>
<dbReference type="VEuPathDB" id="ToxoDB:BESB_012850"/>
<feature type="region of interest" description="Disordered" evidence="5">
    <location>
        <begin position="445"/>
        <end position="522"/>
    </location>
</feature>
<accession>A0A2A9MAF5</accession>
<feature type="compositionally biased region" description="Low complexity" evidence="5">
    <location>
        <begin position="456"/>
        <end position="467"/>
    </location>
</feature>
<dbReference type="SUPFAM" id="SSF55856">
    <property type="entry name" value="Cytochrome b5-like heme/steroid binding domain"/>
    <property type="match status" value="1"/>
</dbReference>
<dbReference type="RefSeq" id="XP_029216682.1">
    <property type="nucleotide sequence ID" value="XM_029360015.1"/>
</dbReference>
<dbReference type="OrthoDB" id="434771at2759"/>
<sequence>MLGSGEVKMQQRSAARGDEALQPPDEPSDSRPGPSPSWQEHCSSNDSVPGSDDGNREALRQSRHEGECLAAAGGGENGRGSPSSPVASAHSRHLAKGSSWRGRRPGRQYFSPSSRSMIWGSRHCATNCPLFLTPSSLKYHCSNCPFGASPDGRKDSCRGSADFRPMSGAASASTEEDHGLLEDSRASGTGVICVEDAAFGGAPGGGAWEAASAAAQPVGARVQIVMSDDEEPCWQTGECAKGGDDRGCGAAAAAAGGDASQPPPAAEEEGRSRRSPVESRMSSRSGRAGRRSRTSSAPHSPALGAHASSFPAEAPCAGTSAGPASGPLVGATDSGTPGSSAPSSSSACASPFSVAASSERSQSASSAAVEPLSLYVPASSLEIAHPESISGVAAEGDGIGIGDDARHVAAASPAACDACPFCLDACEDENCAKCLPLRSLAGVLSGTGGPPPPPSSASTGSPGTPSAEQCTHSEESPESLFLETSSDPVTPPGPFPQSWRPASTPAARRDVGEHSAAPATSSGRCGWFPTRCLQMISPPSPLPEYTLCQVARHCRQGGCWIVAHDYIYDALPILYVHPGGPGCLLRKSHENVDCSRDYDFHSRRGRQLWERLLVGRVESCPGWKRQQQRLDAPMSHTEARGDLDAARSEQACSGEARQAESPSELPGRALTSETPQGSSAGKGRTGREAGGRRCASRKEAAVDKNWCRLQ</sequence>
<dbReference type="GO" id="GO:0046872">
    <property type="term" value="F:metal ion binding"/>
    <property type="evidence" value="ECO:0007669"/>
    <property type="project" value="UniProtKB-KW"/>
</dbReference>
<evidence type="ECO:0000313" key="8">
    <source>
        <dbReference type="Proteomes" id="UP000224006"/>
    </source>
</evidence>
<organism evidence="7 8">
    <name type="scientific">Besnoitia besnoiti</name>
    <name type="common">Apicomplexan protozoan</name>
    <dbReference type="NCBI Taxonomy" id="94643"/>
    <lineage>
        <taxon>Eukaryota</taxon>
        <taxon>Sar</taxon>
        <taxon>Alveolata</taxon>
        <taxon>Apicomplexa</taxon>
        <taxon>Conoidasida</taxon>
        <taxon>Coccidia</taxon>
        <taxon>Eucoccidiorida</taxon>
        <taxon>Eimeriorina</taxon>
        <taxon>Sarcocystidae</taxon>
        <taxon>Besnoitia</taxon>
    </lineage>
</organism>
<name>A0A2A9MAF5_BESBE</name>
<feature type="compositionally biased region" description="Basic and acidic residues" evidence="5">
    <location>
        <begin position="268"/>
        <end position="277"/>
    </location>
</feature>
<evidence type="ECO:0000256" key="3">
    <source>
        <dbReference type="ARBA" id="ARBA00023004"/>
    </source>
</evidence>
<feature type="domain" description="Cytochrome b5 heme-binding" evidence="6">
    <location>
        <begin position="542"/>
        <end position="618"/>
    </location>
</feature>